<dbReference type="SUPFAM" id="SSF53756">
    <property type="entry name" value="UDP-Glycosyltransferase/glycogen phosphorylase"/>
    <property type="match status" value="1"/>
</dbReference>
<evidence type="ECO:0000313" key="3">
    <source>
        <dbReference type="EMBL" id="MBB5204478.1"/>
    </source>
</evidence>
<dbReference type="InterPro" id="IPR001296">
    <property type="entry name" value="Glyco_trans_1"/>
</dbReference>
<dbReference type="Gene3D" id="3.40.50.2000">
    <property type="entry name" value="Glycogen Phosphorylase B"/>
    <property type="match status" value="2"/>
</dbReference>
<keyword evidence="3" id="KW-0328">Glycosyltransferase</keyword>
<accession>A0A840S4T0</accession>
<name>A0A840S4T0_9BURK</name>
<evidence type="ECO:0000313" key="4">
    <source>
        <dbReference type="Proteomes" id="UP000554837"/>
    </source>
</evidence>
<dbReference type="EMBL" id="JACHHO010000002">
    <property type="protein sequence ID" value="MBB5204478.1"/>
    <property type="molecule type" value="Genomic_DNA"/>
</dbReference>
<dbReference type="InterPro" id="IPR050194">
    <property type="entry name" value="Glycosyltransferase_grp1"/>
</dbReference>
<gene>
    <name evidence="3" type="ORF">HNQ51_001792</name>
</gene>
<keyword evidence="4" id="KW-1185">Reference proteome</keyword>
<dbReference type="AlphaFoldDB" id="A0A840S4T0"/>
<dbReference type="Pfam" id="PF00534">
    <property type="entry name" value="Glycos_transf_1"/>
    <property type="match status" value="1"/>
</dbReference>
<protein>
    <submittedName>
        <fullName evidence="3">Rhamnosyl/mannosyltransferase</fullName>
        <ecNumber evidence="3">2.4.1.-</ecNumber>
    </submittedName>
</protein>
<dbReference type="GO" id="GO:0016758">
    <property type="term" value="F:hexosyltransferase activity"/>
    <property type="evidence" value="ECO:0007669"/>
    <property type="project" value="TreeGrafter"/>
</dbReference>
<evidence type="ECO:0000259" key="1">
    <source>
        <dbReference type="Pfam" id="PF00534"/>
    </source>
</evidence>
<dbReference type="InterPro" id="IPR028098">
    <property type="entry name" value="Glyco_trans_4-like_N"/>
</dbReference>
<dbReference type="EC" id="2.4.1.-" evidence="3"/>
<organism evidence="3 4">
    <name type="scientific">Inhella inkyongensis</name>
    <dbReference type="NCBI Taxonomy" id="392593"/>
    <lineage>
        <taxon>Bacteria</taxon>
        <taxon>Pseudomonadati</taxon>
        <taxon>Pseudomonadota</taxon>
        <taxon>Betaproteobacteria</taxon>
        <taxon>Burkholderiales</taxon>
        <taxon>Sphaerotilaceae</taxon>
        <taxon>Inhella</taxon>
    </lineage>
</organism>
<comment type="caution">
    <text evidence="3">The sequence shown here is derived from an EMBL/GenBank/DDBJ whole genome shotgun (WGS) entry which is preliminary data.</text>
</comment>
<keyword evidence="3" id="KW-0808">Transferase</keyword>
<feature type="domain" description="Glycosyl transferase family 1" evidence="1">
    <location>
        <begin position="199"/>
        <end position="359"/>
    </location>
</feature>
<evidence type="ECO:0000259" key="2">
    <source>
        <dbReference type="Pfam" id="PF13439"/>
    </source>
</evidence>
<dbReference type="Pfam" id="PF13439">
    <property type="entry name" value="Glyco_transf_4"/>
    <property type="match status" value="1"/>
</dbReference>
<reference evidence="3 4" key="1">
    <citation type="submission" date="2020-08" db="EMBL/GenBank/DDBJ databases">
        <title>Genomic Encyclopedia of Type Strains, Phase IV (KMG-IV): sequencing the most valuable type-strain genomes for metagenomic binning, comparative biology and taxonomic classification.</title>
        <authorList>
            <person name="Goeker M."/>
        </authorList>
    </citation>
    <scope>NUCLEOTIDE SEQUENCE [LARGE SCALE GENOMIC DNA]</scope>
    <source>
        <strain evidence="3 4">DSM 23958</strain>
    </source>
</reference>
<dbReference type="PANTHER" id="PTHR45947:SF3">
    <property type="entry name" value="SULFOQUINOVOSYL TRANSFERASE SQD2"/>
    <property type="match status" value="1"/>
</dbReference>
<dbReference type="PANTHER" id="PTHR45947">
    <property type="entry name" value="SULFOQUINOVOSYL TRANSFERASE SQD2"/>
    <property type="match status" value="1"/>
</dbReference>
<sequence length="381" mass="42118">MSSPLRPLHVGKFLPPPFAGMETHVDTLLRAIANESAPTLVASEPTGRQSHPLEGLPYRVISVPYYGMVASVPLCPGMLKAVRTEYRQGRANLMHVHAPNPWGDMAILRAPKDLPVVMTWHSDIVRQRTLLRFYGSVQQAALRRADRILVFTPNHYESSAQLHVERLDQKIEFVPIGIDFDALDNTLSDTRVQAELQQWVQGRPLILTVGRHVYYKGYNHLLAAMARLRSDAVLLMVGTGPLLADLQRQCQELGLGARVRFMGEVDRAALVTALRQCDLFCLPSIERAEAFGIASAEAMACGKPTVVCDLRNGVNFLNRAGETSLIAPPRDEAALADALDTLARDAGLRERMGAAARAWVRARFDIAAMREGTLALYRKLV</sequence>
<dbReference type="RefSeq" id="WP_175423548.1">
    <property type="nucleotide sequence ID" value="NZ_CP040709.1"/>
</dbReference>
<dbReference type="Proteomes" id="UP000554837">
    <property type="component" value="Unassembled WGS sequence"/>
</dbReference>
<feature type="domain" description="Glycosyltransferase subfamily 4-like N-terminal" evidence="2">
    <location>
        <begin position="20"/>
        <end position="181"/>
    </location>
</feature>
<proteinExistence type="predicted"/>